<proteinExistence type="predicted"/>
<comment type="caution">
    <text evidence="3">The sequence shown here is derived from an EMBL/GenBank/DDBJ whole genome shotgun (WGS) entry which is preliminary data.</text>
</comment>
<dbReference type="PANTHER" id="PTHR35046">
    <property type="entry name" value="ZINC KNUCKLE (CCHC-TYPE) FAMILY PROTEIN"/>
    <property type="match status" value="1"/>
</dbReference>
<feature type="domain" description="Retrotransposon gag" evidence="2">
    <location>
        <begin position="101"/>
        <end position="182"/>
    </location>
</feature>
<dbReference type="AlphaFoldDB" id="A0A371IAM5"/>
<dbReference type="EMBL" id="QJKJ01000529">
    <property type="protein sequence ID" value="RDY12097.1"/>
    <property type="molecule type" value="Genomic_DNA"/>
</dbReference>
<evidence type="ECO:0000313" key="3">
    <source>
        <dbReference type="EMBL" id="RDY12097.1"/>
    </source>
</evidence>
<dbReference type="OrthoDB" id="1731207at2759"/>
<dbReference type="Proteomes" id="UP000257109">
    <property type="component" value="Unassembled WGS sequence"/>
</dbReference>
<dbReference type="InterPro" id="IPR005162">
    <property type="entry name" value="Retrotrans_gag_dom"/>
</dbReference>
<name>A0A371IAM5_MUCPR</name>
<keyword evidence="4" id="KW-1185">Reference proteome</keyword>
<evidence type="ECO:0000313" key="4">
    <source>
        <dbReference type="Proteomes" id="UP000257109"/>
    </source>
</evidence>
<accession>A0A371IAM5</accession>
<feature type="non-terminal residue" evidence="3">
    <location>
        <position position="1"/>
    </location>
</feature>
<sequence>MVGVLKEGMMEDSSKDMKNYSPKTRIMMKQKKNLEQRLEGMGRDHKEGLDSVKRDIQSVNAKGEALSKEKEEQKAPPCMIVKIKVEQVFRCFDFNNRMKVKLVTLEFSGYALVWWNQVLNDVVRRRRPSVDTWTELRRELRERFISSYYTKDLYNKLQRLYPRCKSVEDYYKEVKMALMRAQVEESQ</sequence>
<dbReference type="PANTHER" id="PTHR35046:SF9">
    <property type="entry name" value="RNA-DIRECTED DNA POLYMERASE"/>
    <property type="match status" value="1"/>
</dbReference>
<evidence type="ECO:0000256" key="1">
    <source>
        <dbReference type="SAM" id="MobiDB-lite"/>
    </source>
</evidence>
<evidence type="ECO:0000259" key="2">
    <source>
        <dbReference type="Pfam" id="PF03732"/>
    </source>
</evidence>
<dbReference type="Pfam" id="PF03732">
    <property type="entry name" value="Retrotrans_gag"/>
    <property type="match status" value="1"/>
</dbReference>
<protein>
    <recommendedName>
        <fullName evidence="2">Retrotransposon gag domain-containing protein</fullName>
    </recommendedName>
</protein>
<gene>
    <name evidence="3" type="ORF">CR513_03156</name>
</gene>
<feature type="region of interest" description="Disordered" evidence="1">
    <location>
        <begin position="1"/>
        <end position="23"/>
    </location>
</feature>
<reference evidence="3" key="1">
    <citation type="submission" date="2018-05" db="EMBL/GenBank/DDBJ databases">
        <title>Draft genome of Mucuna pruriens seed.</title>
        <authorList>
            <person name="Nnadi N.E."/>
            <person name="Vos R."/>
            <person name="Hasami M.H."/>
            <person name="Devisetty U.K."/>
            <person name="Aguiy J.C."/>
        </authorList>
    </citation>
    <scope>NUCLEOTIDE SEQUENCE [LARGE SCALE GENOMIC DNA]</scope>
    <source>
        <strain evidence="3">JCA_2017</strain>
    </source>
</reference>
<organism evidence="3 4">
    <name type="scientific">Mucuna pruriens</name>
    <name type="common">Velvet bean</name>
    <name type="synonym">Dolichos pruriens</name>
    <dbReference type="NCBI Taxonomy" id="157652"/>
    <lineage>
        <taxon>Eukaryota</taxon>
        <taxon>Viridiplantae</taxon>
        <taxon>Streptophyta</taxon>
        <taxon>Embryophyta</taxon>
        <taxon>Tracheophyta</taxon>
        <taxon>Spermatophyta</taxon>
        <taxon>Magnoliopsida</taxon>
        <taxon>eudicotyledons</taxon>
        <taxon>Gunneridae</taxon>
        <taxon>Pentapetalae</taxon>
        <taxon>rosids</taxon>
        <taxon>fabids</taxon>
        <taxon>Fabales</taxon>
        <taxon>Fabaceae</taxon>
        <taxon>Papilionoideae</taxon>
        <taxon>50 kb inversion clade</taxon>
        <taxon>NPAAA clade</taxon>
        <taxon>indigoferoid/millettioid clade</taxon>
        <taxon>Phaseoleae</taxon>
        <taxon>Mucuna</taxon>
    </lineage>
</organism>
<feature type="compositionally biased region" description="Basic and acidic residues" evidence="1">
    <location>
        <begin position="8"/>
        <end position="18"/>
    </location>
</feature>